<reference evidence="4 5" key="2">
    <citation type="submission" date="2009-03" db="EMBL/GenBank/DDBJ databases">
        <title>Draft genome sequence of Roseburia inulinivorans (DSM 16841).</title>
        <authorList>
            <person name="Sudarsanam P."/>
            <person name="Ley R."/>
            <person name="Guruge J."/>
            <person name="Turnbaugh P.J."/>
            <person name="Mahowald M."/>
            <person name="Liep D."/>
            <person name="Gordon J."/>
        </authorList>
    </citation>
    <scope>NUCLEOTIDE SEQUENCE [LARGE SCALE GENOMIC DNA]</scope>
    <source>
        <strain evidence="4 5">DSM 16841</strain>
    </source>
</reference>
<protein>
    <recommendedName>
        <fullName evidence="3">FAD/NAD(P)-binding domain-containing protein</fullName>
    </recommendedName>
</protein>
<proteinExistence type="predicted"/>
<dbReference type="SUPFAM" id="SSF51905">
    <property type="entry name" value="FAD/NAD(P)-binding domain"/>
    <property type="match status" value="2"/>
</dbReference>
<keyword evidence="1" id="KW-0285">Flavoprotein</keyword>
<gene>
    <name evidence="4" type="ORF">ROSEINA2194_03077</name>
</gene>
<dbReference type="EMBL" id="ACFY01000117">
    <property type="protein sequence ID" value="EEG93129.1"/>
    <property type="molecule type" value="Genomic_DNA"/>
</dbReference>
<dbReference type="eggNOG" id="COG0492">
    <property type="taxonomic scope" value="Bacteria"/>
</dbReference>
<evidence type="ECO:0000313" key="5">
    <source>
        <dbReference type="Proteomes" id="UP000003561"/>
    </source>
</evidence>
<comment type="caution">
    <text evidence="4">The sequence shown here is derived from an EMBL/GenBank/DDBJ whole genome shotgun (WGS) entry which is preliminary data.</text>
</comment>
<feature type="non-terminal residue" evidence="4">
    <location>
        <position position="1"/>
    </location>
</feature>
<dbReference type="PRINTS" id="PR00368">
    <property type="entry name" value="FADPNR"/>
</dbReference>
<feature type="domain" description="FAD/NAD(P)-binding" evidence="3">
    <location>
        <begin position="16"/>
        <end position="192"/>
    </location>
</feature>
<organism evidence="4 5">
    <name type="scientific">Roseburia inulinivorans DSM 16841</name>
    <dbReference type="NCBI Taxonomy" id="622312"/>
    <lineage>
        <taxon>Bacteria</taxon>
        <taxon>Bacillati</taxon>
        <taxon>Bacillota</taxon>
        <taxon>Clostridia</taxon>
        <taxon>Lachnospirales</taxon>
        <taxon>Lachnospiraceae</taxon>
        <taxon>Roseburia</taxon>
    </lineage>
</organism>
<reference evidence="4 5" key="1">
    <citation type="submission" date="2009-02" db="EMBL/GenBank/DDBJ databases">
        <authorList>
            <person name="Fulton L."/>
            <person name="Clifton S."/>
            <person name="Fulton B."/>
            <person name="Xu J."/>
            <person name="Minx P."/>
            <person name="Pepin K.H."/>
            <person name="Johnson M."/>
            <person name="Bhonagiri V."/>
            <person name="Nash W.E."/>
            <person name="Mardis E.R."/>
            <person name="Wilson R.K."/>
        </authorList>
    </citation>
    <scope>NUCLEOTIDE SEQUENCE [LARGE SCALE GENOMIC DNA]</scope>
    <source>
        <strain evidence="4 5">DSM 16841</strain>
    </source>
</reference>
<accession>C0FWF0</accession>
<dbReference type="Pfam" id="PF07992">
    <property type="entry name" value="Pyr_redox_2"/>
    <property type="match status" value="1"/>
</dbReference>
<evidence type="ECO:0000256" key="1">
    <source>
        <dbReference type="ARBA" id="ARBA00022630"/>
    </source>
</evidence>
<dbReference type="Proteomes" id="UP000003561">
    <property type="component" value="Unassembled WGS sequence"/>
</dbReference>
<evidence type="ECO:0000313" key="4">
    <source>
        <dbReference type="EMBL" id="EEG93129.1"/>
    </source>
</evidence>
<dbReference type="InterPro" id="IPR036188">
    <property type="entry name" value="FAD/NAD-bd_sf"/>
</dbReference>
<evidence type="ECO:0000256" key="2">
    <source>
        <dbReference type="ARBA" id="ARBA00023002"/>
    </source>
</evidence>
<name>C0FWF0_9FIRM</name>
<sequence length="212" mass="22992">EDKINAVYAMGEYFALQGNGTNYEAQTVILATGVSTAKAYPGEEQFLGRGVSYCATCDAPLYRGKIAAIIGFSPKEEAEADFMAEMADKVYYIPMYEADVNVADSVEVLREKPVSVEGSLKVQELVTDRNRYDVDGVFFLRESVSPAQLVPGLKIEDNHIAVDRQMRTNLAGCFACGDAVGAPYQYIKSAGEGNVAALSAVAYLAEKKRLSK</sequence>
<dbReference type="InterPro" id="IPR023753">
    <property type="entry name" value="FAD/NAD-binding_dom"/>
</dbReference>
<dbReference type="PANTHER" id="PTHR48105">
    <property type="entry name" value="THIOREDOXIN REDUCTASE 1-RELATED-RELATED"/>
    <property type="match status" value="1"/>
</dbReference>
<dbReference type="RefSeq" id="WP_007888208.1">
    <property type="nucleotide sequence ID" value="NZ_ACFY01000117.1"/>
</dbReference>
<dbReference type="PRINTS" id="PR00469">
    <property type="entry name" value="PNDRDTASEII"/>
</dbReference>
<dbReference type="GO" id="GO:0016491">
    <property type="term" value="F:oxidoreductase activity"/>
    <property type="evidence" value="ECO:0007669"/>
    <property type="project" value="UniProtKB-KW"/>
</dbReference>
<evidence type="ECO:0000259" key="3">
    <source>
        <dbReference type="Pfam" id="PF07992"/>
    </source>
</evidence>
<dbReference type="AlphaFoldDB" id="C0FWF0"/>
<keyword evidence="2" id="KW-0560">Oxidoreductase</keyword>
<dbReference type="InterPro" id="IPR050097">
    <property type="entry name" value="Ferredoxin-NADP_redctase_2"/>
</dbReference>
<dbReference type="Gene3D" id="3.50.50.60">
    <property type="entry name" value="FAD/NAD(P)-binding domain"/>
    <property type="match status" value="2"/>
</dbReference>